<dbReference type="RefSeq" id="WP_202657577.1">
    <property type="nucleotide sequence ID" value="NZ_JAESVP010000001.1"/>
</dbReference>
<accession>A0A8J7MSY0</accession>
<proteinExistence type="predicted"/>
<dbReference type="Pfam" id="PF19670">
    <property type="entry name" value="DUF6173"/>
    <property type="match status" value="1"/>
</dbReference>
<dbReference type="AlphaFoldDB" id="A0A8J7MSY0"/>
<sequence length="162" mass="17359">MAKLTPEADAALDAAVAKAADLHPPQGAMTDDLALFAGTPLPEPQETPLDQKSPAEWAHDRLILYIRNFEQQLDADQEVAMGFAGSDAGVISIEGIGFFAPDLLTFYGRDQDGMKTQLVQHVSQLSVMLRAVPKAEPEEPARRIGFRLTTGWQGGEAGDASA</sequence>
<name>A0A8J7MSY0_9RHOB</name>
<evidence type="ECO:0000313" key="2">
    <source>
        <dbReference type="Proteomes" id="UP000619033"/>
    </source>
</evidence>
<reference evidence="1" key="1">
    <citation type="submission" date="2021-01" db="EMBL/GenBank/DDBJ databases">
        <title>Genome seq and assembly of Tabrizicola sp. KVB23.</title>
        <authorList>
            <person name="Chhetri G."/>
        </authorList>
    </citation>
    <scope>NUCLEOTIDE SEQUENCE</scope>
    <source>
        <strain evidence="1">KVB23</strain>
    </source>
</reference>
<dbReference type="EMBL" id="JAESVP010000001">
    <property type="protein sequence ID" value="MBL4926764.1"/>
    <property type="molecule type" value="Genomic_DNA"/>
</dbReference>
<evidence type="ECO:0000313" key="1">
    <source>
        <dbReference type="EMBL" id="MBL4926764.1"/>
    </source>
</evidence>
<protein>
    <submittedName>
        <fullName evidence="1">Uncharacterized protein</fullName>
    </submittedName>
</protein>
<dbReference type="Proteomes" id="UP000619033">
    <property type="component" value="Unassembled WGS sequence"/>
</dbReference>
<comment type="caution">
    <text evidence="1">The sequence shown here is derived from an EMBL/GenBank/DDBJ whole genome shotgun (WGS) entry which is preliminary data.</text>
</comment>
<keyword evidence="2" id="KW-1185">Reference proteome</keyword>
<organism evidence="1 2">
    <name type="scientific">Fuscibacter oryzae</name>
    <dbReference type="NCBI Taxonomy" id="2803939"/>
    <lineage>
        <taxon>Bacteria</taxon>
        <taxon>Pseudomonadati</taxon>
        <taxon>Pseudomonadota</taxon>
        <taxon>Alphaproteobacteria</taxon>
        <taxon>Rhodobacterales</taxon>
        <taxon>Paracoccaceae</taxon>
        <taxon>Fuscibacter</taxon>
    </lineage>
</organism>
<gene>
    <name evidence="1" type="ORF">JI744_01475</name>
</gene>
<dbReference type="InterPro" id="IPR046171">
    <property type="entry name" value="DUF6173"/>
</dbReference>